<comment type="similarity">
    <text evidence="1 4">Belongs to the N-Me-Phe pilin family.</text>
</comment>
<sequence>MRSGQKGFTLIELMIVVAIIGILAAIAIPAYSKYQARAKLTAGLAEASAAKGIVEDTLNSGTAVTSIADAKGVVTPTSNCTLTATMNAGAGTVACALLNAPPVVASATVTWTRTNDGTWTCKTTGLPAGSTDIAPKSCPQS</sequence>
<dbReference type="InterPro" id="IPR001082">
    <property type="entry name" value="Pilin"/>
</dbReference>
<organism evidence="6 7">
    <name type="scientific">Pseudomonas quercus</name>
    <dbReference type="NCBI Taxonomy" id="2722792"/>
    <lineage>
        <taxon>Bacteria</taxon>
        <taxon>Pseudomonadati</taxon>
        <taxon>Pseudomonadota</taxon>
        <taxon>Gammaproteobacteria</taxon>
        <taxon>Pseudomonadales</taxon>
        <taxon>Pseudomonadaceae</taxon>
        <taxon>Pseudomonas</taxon>
    </lineage>
</organism>
<keyword evidence="5" id="KW-0472">Membrane</keyword>
<dbReference type="RefSeq" id="WP_168084030.1">
    <property type="nucleotide sequence ID" value="NZ_JAAVJI010000005.1"/>
</dbReference>
<dbReference type="Pfam" id="PF00114">
    <property type="entry name" value="Pilin"/>
    <property type="match status" value="1"/>
</dbReference>
<evidence type="ECO:0000256" key="5">
    <source>
        <dbReference type="SAM" id="Phobius"/>
    </source>
</evidence>
<comment type="caution">
    <text evidence="6">The sequence shown here is derived from an EMBL/GenBank/DDBJ whole genome shotgun (WGS) entry which is preliminary data.</text>
</comment>
<feature type="transmembrane region" description="Helical" evidence="5">
    <location>
        <begin position="7"/>
        <end position="31"/>
    </location>
</feature>
<evidence type="ECO:0000313" key="7">
    <source>
        <dbReference type="Proteomes" id="UP000746535"/>
    </source>
</evidence>
<dbReference type="PANTHER" id="PTHR30093:SF34">
    <property type="entry name" value="PREPILIN PEPTIDASE-DEPENDENT PROTEIN D"/>
    <property type="match status" value="1"/>
</dbReference>
<dbReference type="NCBIfam" id="TIGR02532">
    <property type="entry name" value="IV_pilin_GFxxxE"/>
    <property type="match status" value="1"/>
</dbReference>
<dbReference type="InterPro" id="IPR012902">
    <property type="entry name" value="N_methyl_site"/>
</dbReference>
<dbReference type="PROSITE" id="PS00409">
    <property type="entry name" value="PROKAR_NTER_METHYL"/>
    <property type="match status" value="1"/>
</dbReference>
<evidence type="ECO:0000256" key="1">
    <source>
        <dbReference type="ARBA" id="ARBA00005233"/>
    </source>
</evidence>
<dbReference type="Gene3D" id="3.30.700.10">
    <property type="entry name" value="Glycoprotein, Type 4 Pilin"/>
    <property type="match status" value="1"/>
</dbReference>
<keyword evidence="4" id="KW-0281">Fimbrium</keyword>
<keyword evidence="5" id="KW-0812">Transmembrane</keyword>
<reference evidence="6 7" key="1">
    <citation type="submission" date="2020-03" db="EMBL/GenBank/DDBJ databases">
        <authorList>
            <person name="Wang L."/>
            <person name="He N."/>
            <person name="Li Y."/>
            <person name="Fang Y."/>
            <person name="Zhang F."/>
        </authorList>
    </citation>
    <scope>NUCLEOTIDE SEQUENCE [LARGE SCALE GENOMIC DNA]</scope>
    <source>
        <strain evidence="7">hsmgli-8</strain>
    </source>
</reference>
<proteinExistence type="inferred from homology"/>
<keyword evidence="5" id="KW-1133">Transmembrane helix</keyword>
<evidence type="ECO:0000256" key="4">
    <source>
        <dbReference type="RuleBase" id="RU000389"/>
    </source>
</evidence>
<dbReference type="Pfam" id="PF07963">
    <property type="entry name" value="N_methyl"/>
    <property type="match status" value="1"/>
</dbReference>
<dbReference type="SUPFAM" id="SSF54523">
    <property type="entry name" value="Pili subunits"/>
    <property type="match status" value="1"/>
</dbReference>
<evidence type="ECO:0000256" key="2">
    <source>
        <dbReference type="ARBA" id="ARBA00022481"/>
    </source>
</evidence>
<keyword evidence="2" id="KW-0488">Methylation</keyword>
<evidence type="ECO:0000256" key="3">
    <source>
        <dbReference type="ARBA" id="ARBA00029638"/>
    </source>
</evidence>
<dbReference type="PANTHER" id="PTHR30093">
    <property type="entry name" value="GENERAL SECRETION PATHWAY PROTEIN G"/>
    <property type="match status" value="1"/>
</dbReference>
<keyword evidence="7" id="KW-1185">Reference proteome</keyword>
<accession>A0ABX0YEJ0</accession>
<evidence type="ECO:0000313" key="6">
    <source>
        <dbReference type="EMBL" id="NJP01461.1"/>
    </source>
</evidence>
<dbReference type="EMBL" id="JAAVJI010000005">
    <property type="protein sequence ID" value="NJP01461.1"/>
    <property type="molecule type" value="Genomic_DNA"/>
</dbReference>
<name>A0ABX0YEJ0_9PSED</name>
<dbReference type="Proteomes" id="UP000746535">
    <property type="component" value="Unassembled WGS sequence"/>
</dbReference>
<protein>
    <recommendedName>
        <fullName evidence="3">Pilin</fullName>
    </recommendedName>
</protein>
<dbReference type="InterPro" id="IPR045584">
    <property type="entry name" value="Pilin-like"/>
</dbReference>
<gene>
    <name evidence="6" type="ORF">HBH25_11400</name>
</gene>